<dbReference type="Proteomes" id="UP000052978">
    <property type="component" value="Unassembled WGS sequence"/>
</dbReference>
<proteinExistence type="predicted"/>
<dbReference type="InterPro" id="IPR050149">
    <property type="entry name" value="Collagen_superfamily"/>
</dbReference>
<dbReference type="GO" id="GO:0031012">
    <property type="term" value="C:extracellular matrix"/>
    <property type="evidence" value="ECO:0007669"/>
    <property type="project" value="TreeGrafter"/>
</dbReference>
<name>S7N035_MYOBR</name>
<evidence type="ECO:0000256" key="1">
    <source>
        <dbReference type="SAM" id="MobiDB-lite"/>
    </source>
</evidence>
<evidence type="ECO:0000313" key="2">
    <source>
        <dbReference type="EMBL" id="EPQ09250.1"/>
    </source>
</evidence>
<feature type="compositionally biased region" description="Basic and acidic residues" evidence="1">
    <location>
        <begin position="181"/>
        <end position="193"/>
    </location>
</feature>
<accession>S7N035</accession>
<dbReference type="EMBL" id="KE162671">
    <property type="protein sequence ID" value="EPQ09250.1"/>
    <property type="molecule type" value="Genomic_DNA"/>
</dbReference>
<dbReference type="GO" id="GO:0030020">
    <property type="term" value="F:extracellular matrix structural constituent conferring tensile strength"/>
    <property type="evidence" value="ECO:0007669"/>
    <property type="project" value="TreeGrafter"/>
</dbReference>
<feature type="compositionally biased region" description="Low complexity" evidence="1">
    <location>
        <begin position="125"/>
        <end position="145"/>
    </location>
</feature>
<feature type="region of interest" description="Disordered" evidence="1">
    <location>
        <begin position="177"/>
        <end position="243"/>
    </location>
</feature>
<protein>
    <submittedName>
        <fullName evidence="2">Collagen alpha-2(IX) chain</fullName>
    </submittedName>
</protein>
<dbReference type="GO" id="GO:0005615">
    <property type="term" value="C:extracellular space"/>
    <property type="evidence" value="ECO:0007669"/>
    <property type="project" value="TreeGrafter"/>
</dbReference>
<dbReference type="Pfam" id="PF01391">
    <property type="entry name" value="Collagen"/>
    <property type="match status" value="1"/>
</dbReference>
<sequence>MGSPGLTVSLEPRGNLAPLASLESRASPGSQVRLACRALDSLDLLPAPSAWIALHSLLLGPEPKGHSQALLLQPLLSVACASGTLGCRGHCSQLFPSGNHQGEPGPRGEIGPQGIMGQKGDQGERGPVGLPGPQGRQGPKGEQGPPGIPGPQGLPGIKGDKGRDASDQHIVDVVLKMLQGKRGEKGDRGDVGRGHPGMPGPPGIPGLPGRPGQAINGKDGDRGSPGAPGEAGRPGLPGPVGLPGFCEPAACLGASAYASARLTEPGSIKGP</sequence>
<evidence type="ECO:0000313" key="3">
    <source>
        <dbReference type="Proteomes" id="UP000052978"/>
    </source>
</evidence>
<dbReference type="PANTHER" id="PTHR24023:SF1112">
    <property type="entry name" value="COL_CUTICLE_N DOMAIN-CONTAINING PROTEIN-RELATED"/>
    <property type="match status" value="1"/>
</dbReference>
<keyword evidence="3" id="KW-1185">Reference proteome</keyword>
<feature type="region of interest" description="Disordered" evidence="1">
    <location>
        <begin position="98"/>
        <end position="165"/>
    </location>
</feature>
<dbReference type="GO" id="GO:0005581">
    <property type="term" value="C:collagen trimer"/>
    <property type="evidence" value="ECO:0007669"/>
    <property type="project" value="UniProtKB-KW"/>
</dbReference>
<gene>
    <name evidence="2" type="ORF">D623_10028972</name>
</gene>
<dbReference type="PANTHER" id="PTHR24023">
    <property type="entry name" value="COLLAGEN ALPHA"/>
    <property type="match status" value="1"/>
</dbReference>
<organism evidence="2 3">
    <name type="scientific">Myotis brandtii</name>
    <name type="common">Brandt's bat</name>
    <dbReference type="NCBI Taxonomy" id="109478"/>
    <lineage>
        <taxon>Eukaryota</taxon>
        <taxon>Metazoa</taxon>
        <taxon>Chordata</taxon>
        <taxon>Craniata</taxon>
        <taxon>Vertebrata</taxon>
        <taxon>Euteleostomi</taxon>
        <taxon>Mammalia</taxon>
        <taxon>Eutheria</taxon>
        <taxon>Laurasiatheria</taxon>
        <taxon>Chiroptera</taxon>
        <taxon>Yangochiroptera</taxon>
        <taxon>Vespertilionidae</taxon>
        <taxon>Myotis</taxon>
    </lineage>
</organism>
<dbReference type="GO" id="GO:0030198">
    <property type="term" value="P:extracellular matrix organization"/>
    <property type="evidence" value="ECO:0007669"/>
    <property type="project" value="TreeGrafter"/>
</dbReference>
<dbReference type="AlphaFoldDB" id="S7N035"/>
<keyword evidence="2" id="KW-0176">Collagen</keyword>
<dbReference type="InterPro" id="IPR008160">
    <property type="entry name" value="Collagen"/>
</dbReference>
<reference evidence="2 3" key="1">
    <citation type="journal article" date="2013" name="Nat. Commun.">
        <title>Genome analysis reveals insights into physiology and longevity of the Brandt's bat Myotis brandtii.</title>
        <authorList>
            <person name="Seim I."/>
            <person name="Fang X."/>
            <person name="Xiong Z."/>
            <person name="Lobanov A.V."/>
            <person name="Huang Z."/>
            <person name="Ma S."/>
            <person name="Feng Y."/>
            <person name="Turanov A.A."/>
            <person name="Zhu Y."/>
            <person name="Lenz T.L."/>
            <person name="Gerashchenko M.V."/>
            <person name="Fan D."/>
            <person name="Hee Yim S."/>
            <person name="Yao X."/>
            <person name="Jordan D."/>
            <person name="Xiong Y."/>
            <person name="Ma Y."/>
            <person name="Lyapunov A.N."/>
            <person name="Chen G."/>
            <person name="Kulakova O.I."/>
            <person name="Sun Y."/>
            <person name="Lee S.G."/>
            <person name="Bronson R.T."/>
            <person name="Moskalev A.A."/>
            <person name="Sunyaev S.R."/>
            <person name="Zhang G."/>
            <person name="Krogh A."/>
            <person name="Wang J."/>
            <person name="Gladyshev V.N."/>
        </authorList>
    </citation>
    <scope>NUCLEOTIDE SEQUENCE [LARGE SCALE GENOMIC DNA]</scope>
</reference>